<organism evidence="1 2">
    <name type="scientific">Candidatus Kaiserbacteria bacterium RIFCSPHIGHO2_02_FULL_56_30</name>
    <dbReference type="NCBI Taxonomy" id="1798499"/>
    <lineage>
        <taxon>Bacteria</taxon>
        <taxon>Candidatus Kaiseribacteriota</taxon>
    </lineage>
</organism>
<protein>
    <recommendedName>
        <fullName evidence="3">Prolyl 4-hydroxylase alpha subunit Fe(2+) 2OG dioxygenase domain-containing protein</fullName>
    </recommendedName>
</protein>
<comment type="caution">
    <text evidence="1">The sequence shown here is derived from an EMBL/GenBank/DDBJ whole genome shotgun (WGS) entry which is preliminary data.</text>
</comment>
<evidence type="ECO:0008006" key="3">
    <source>
        <dbReference type="Google" id="ProtNLM"/>
    </source>
</evidence>
<dbReference type="AlphaFoldDB" id="A0A1F6E2A0"/>
<reference evidence="1 2" key="1">
    <citation type="journal article" date="2016" name="Nat. Commun.">
        <title>Thousands of microbial genomes shed light on interconnected biogeochemical processes in an aquifer system.</title>
        <authorList>
            <person name="Anantharaman K."/>
            <person name="Brown C.T."/>
            <person name="Hug L.A."/>
            <person name="Sharon I."/>
            <person name="Castelle C.J."/>
            <person name="Probst A.J."/>
            <person name="Thomas B.C."/>
            <person name="Singh A."/>
            <person name="Wilkins M.J."/>
            <person name="Karaoz U."/>
            <person name="Brodie E.L."/>
            <person name="Williams K.H."/>
            <person name="Hubbard S.S."/>
            <person name="Banfield J.F."/>
        </authorList>
    </citation>
    <scope>NUCLEOTIDE SEQUENCE [LARGE SCALE GENOMIC DNA]</scope>
</reference>
<evidence type="ECO:0000313" key="1">
    <source>
        <dbReference type="EMBL" id="OGG67756.1"/>
    </source>
</evidence>
<dbReference type="Proteomes" id="UP000177107">
    <property type="component" value="Unassembled WGS sequence"/>
</dbReference>
<sequence>MTYLDYDKLRALDTATFQNAKPFPYANPAWLLTEEGFEALRASMPDISLFRKTVGMERQYGQKSHDRYELKHRYDLPLSPAWRDFIAELDGPDYEREIARLMRDDRFTRHYQWQYSFRGCSVSPHCDSPNKLGTHIFYFNTPEDWKSEWGGETLLLDDGGKFDYRSAPKLSDFVSATPSIAMPNRSLIFERRDHSWHAVGELRSPDGVLRKLFTVIYDRKPSLLDKAYYKARELLSVVR</sequence>
<dbReference type="STRING" id="1798499.A3C95_00335"/>
<evidence type="ECO:0000313" key="2">
    <source>
        <dbReference type="Proteomes" id="UP000177107"/>
    </source>
</evidence>
<accession>A0A1F6E2A0</accession>
<name>A0A1F6E2A0_9BACT</name>
<dbReference type="EMBL" id="MFLM01000024">
    <property type="protein sequence ID" value="OGG67756.1"/>
    <property type="molecule type" value="Genomic_DNA"/>
</dbReference>
<dbReference type="Gene3D" id="2.60.120.620">
    <property type="entry name" value="q2cbj1_9rhob like domain"/>
    <property type="match status" value="1"/>
</dbReference>
<proteinExistence type="predicted"/>
<gene>
    <name evidence="1" type="ORF">A3C95_00335</name>
</gene>